<organism evidence="4 5">
    <name type="scientific">Gossypium australe</name>
    <dbReference type="NCBI Taxonomy" id="47621"/>
    <lineage>
        <taxon>Eukaryota</taxon>
        <taxon>Viridiplantae</taxon>
        <taxon>Streptophyta</taxon>
        <taxon>Embryophyta</taxon>
        <taxon>Tracheophyta</taxon>
        <taxon>Spermatophyta</taxon>
        <taxon>Magnoliopsida</taxon>
        <taxon>eudicotyledons</taxon>
        <taxon>Gunneridae</taxon>
        <taxon>Pentapetalae</taxon>
        <taxon>rosids</taxon>
        <taxon>malvids</taxon>
        <taxon>Malvales</taxon>
        <taxon>Malvaceae</taxon>
        <taxon>Malvoideae</taxon>
        <taxon>Gossypium</taxon>
    </lineage>
</organism>
<dbReference type="InterPro" id="IPR027417">
    <property type="entry name" value="P-loop_NTPase"/>
</dbReference>
<dbReference type="CDD" id="cd02035">
    <property type="entry name" value="ArsA"/>
    <property type="match status" value="1"/>
</dbReference>
<dbReference type="Proteomes" id="UP000325315">
    <property type="component" value="Unassembled WGS sequence"/>
</dbReference>
<evidence type="ECO:0000313" key="4">
    <source>
        <dbReference type="EMBL" id="KAA3469599.1"/>
    </source>
</evidence>
<dbReference type="OrthoDB" id="994333at2759"/>
<dbReference type="Pfam" id="PF02374">
    <property type="entry name" value="ArsA_ATPase"/>
    <property type="match status" value="1"/>
</dbReference>
<dbReference type="Gene3D" id="3.40.50.300">
    <property type="entry name" value="P-loop containing nucleotide triphosphate hydrolases"/>
    <property type="match status" value="1"/>
</dbReference>
<dbReference type="PANTHER" id="PTHR31286:SF173">
    <property type="entry name" value="DUF4283 DOMAIN-CONTAINING PROTEIN"/>
    <property type="match status" value="1"/>
</dbReference>
<evidence type="ECO:0000256" key="1">
    <source>
        <dbReference type="PROSITE-ProRule" id="PRU00047"/>
    </source>
</evidence>
<dbReference type="GO" id="GO:0008270">
    <property type="term" value="F:zinc ion binding"/>
    <property type="evidence" value="ECO:0007669"/>
    <property type="project" value="UniProtKB-KW"/>
</dbReference>
<keyword evidence="5" id="KW-1185">Reference proteome</keyword>
<protein>
    <submittedName>
        <fullName evidence="4">ATPase GET3</fullName>
    </submittedName>
</protein>
<dbReference type="InterPro" id="IPR040256">
    <property type="entry name" value="At4g02000-like"/>
</dbReference>
<dbReference type="InterPro" id="IPR025558">
    <property type="entry name" value="DUF4283"/>
</dbReference>
<feature type="compositionally biased region" description="Polar residues" evidence="2">
    <location>
        <begin position="459"/>
        <end position="476"/>
    </location>
</feature>
<evidence type="ECO:0000256" key="2">
    <source>
        <dbReference type="SAM" id="MobiDB-lite"/>
    </source>
</evidence>
<dbReference type="GO" id="GO:0003676">
    <property type="term" value="F:nucleic acid binding"/>
    <property type="evidence" value="ECO:0007669"/>
    <property type="project" value="InterPro"/>
</dbReference>
<name>A0A5B6VJX2_9ROSI</name>
<dbReference type="PANTHER" id="PTHR31286">
    <property type="entry name" value="GLYCINE-RICH CELL WALL STRUCTURAL PROTEIN 1.8-LIKE"/>
    <property type="match status" value="1"/>
</dbReference>
<reference evidence="5" key="1">
    <citation type="journal article" date="2019" name="Plant Biotechnol. J.">
        <title>Genome sequencing of the Australian wild diploid species Gossypium australe highlights disease resistance and delayed gland morphogenesis.</title>
        <authorList>
            <person name="Cai Y."/>
            <person name="Cai X."/>
            <person name="Wang Q."/>
            <person name="Wang P."/>
            <person name="Zhang Y."/>
            <person name="Cai C."/>
            <person name="Xu Y."/>
            <person name="Wang K."/>
            <person name="Zhou Z."/>
            <person name="Wang C."/>
            <person name="Geng S."/>
            <person name="Li B."/>
            <person name="Dong Q."/>
            <person name="Hou Y."/>
            <person name="Wang H."/>
            <person name="Ai P."/>
            <person name="Liu Z."/>
            <person name="Yi F."/>
            <person name="Sun M."/>
            <person name="An G."/>
            <person name="Cheng J."/>
            <person name="Zhang Y."/>
            <person name="Shi Q."/>
            <person name="Xie Y."/>
            <person name="Shi X."/>
            <person name="Chang Y."/>
            <person name="Huang F."/>
            <person name="Chen Y."/>
            <person name="Hong S."/>
            <person name="Mi L."/>
            <person name="Sun Q."/>
            <person name="Zhang L."/>
            <person name="Zhou B."/>
            <person name="Peng R."/>
            <person name="Zhang X."/>
            <person name="Liu F."/>
        </authorList>
    </citation>
    <scope>NUCLEOTIDE SEQUENCE [LARGE SCALE GENOMIC DNA]</scope>
    <source>
        <strain evidence="5">cv. PA1801</strain>
    </source>
</reference>
<feature type="compositionally biased region" description="Basic and acidic residues" evidence="2">
    <location>
        <begin position="478"/>
        <end position="487"/>
    </location>
</feature>
<evidence type="ECO:0000313" key="5">
    <source>
        <dbReference type="Proteomes" id="UP000325315"/>
    </source>
</evidence>
<dbReference type="PROSITE" id="PS50158">
    <property type="entry name" value="ZF_CCHC"/>
    <property type="match status" value="1"/>
</dbReference>
<accession>A0A5B6VJX2</accession>
<keyword evidence="1" id="KW-0863">Zinc-finger</keyword>
<proteinExistence type="predicted"/>
<sequence length="487" mass="56119">MTRLFGMDDEFGEDAILGRLEGMKDVIEQVNKQFKDPDMTTFVCVCIPEFLSLYETERLVQELAKFEIDTHNIIINQVIFDDEDVESKLLKARMKMQQKYIDQFYMLYDDFNITKLPLLPQEVTGVEALKSFSRHFLSPYQPLCKRGTVEDLERRISMLKKLKSFKLKIRVHETSELEKSIEEELIPKKVRFREGDGEPNNDMMVDLTPEQTISWRDKLVGQPSKDCPNGSERGEAFDILEGDIQKSVVNGIPSIKFSNRIFHFLIQGMENTVILKLLGRNIGFSVLQNKLYILWRPSATIHTMDIKNGYFLVKFQNKADCEKALFEGPWIIFRQYLTVQPWTVSFDPTQAFPSVVMAWIRFPGLPSYLYNHKIITEIGGMVGKVIKLDTNTDNKARGRFARMAVYIDLDKPLVSQILINGWKQNVEYESLPTICFQCGRYGHVESSCSLRNTGSIEEKGATQQEKAMENQNTTMDISGKKEDNFGP</sequence>
<dbReference type="InterPro" id="IPR025723">
    <property type="entry name" value="ArsA/GET3_ATPase-like"/>
</dbReference>
<dbReference type="SUPFAM" id="SSF52540">
    <property type="entry name" value="P-loop containing nucleoside triphosphate hydrolases"/>
    <property type="match status" value="1"/>
</dbReference>
<dbReference type="AlphaFoldDB" id="A0A5B6VJX2"/>
<dbReference type="InterPro" id="IPR001878">
    <property type="entry name" value="Znf_CCHC"/>
</dbReference>
<evidence type="ECO:0000259" key="3">
    <source>
        <dbReference type="PROSITE" id="PS50158"/>
    </source>
</evidence>
<dbReference type="EMBL" id="SMMG02000006">
    <property type="protein sequence ID" value="KAA3469599.1"/>
    <property type="molecule type" value="Genomic_DNA"/>
</dbReference>
<keyword evidence="1" id="KW-0862">Zinc</keyword>
<keyword evidence="1" id="KW-0479">Metal-binding</keyword>
<comment type="caution">
    <text evidence="4">The sequence shown here is derived from an EMBL/GenBank/DDBJ whole genome shotgun (WGS) entry which is preliminary data.</text>
</comment>
<dbReference type="Pfam" id="PF14111">
    <property type="entry name" value="DUF4283"/>
    <property type="match status" value="1"/>
</dbReference>
<feature type="region of interest" description="Disordered" evidence="2">
    <location>
        <begin position="459"/>
        <end position="487"/>
    </location>
</feature>
<gene>
    <name evidence="4" type="primary">asna1</name>
    <name evidence="4" type="ORF">EPI10_015369</name>
</gene>
<feature type="domain" description="CCHC-type" evidence="3">
    <location>
        <begin position="435"/>
        <end position="448"/>
    </location>
</feature>